<keyword evidence="3" id="KW-1185">Reference proteome</keyword>
<dbReference type="Proteomes" id="UP000221394">
    <property type="component" value="Unassembled WGS sequence"/>
</dbReference>
<reference evidence="2 3" key="1">
    <citation type="submission" date="2017-10" db="EMBL/GenBank/DDBJ databases">
        <title>Sequencing the genomes of 1000 actinobacteria strains.</title>
        <authorList>
            <person name="Klenk H.-P."/>
        </authorList>
    </citation>
    <scope>NUCLEOTIDE SEQUENCE [LARGE SCALE GENOMIC DNA]</scope>
    <source>
        <strain evidence="2 3">DSM 21574</strain>
    </source>
</reference>
<evidence type="ECO:0000313" key="3">
    <source>
        <dbReference type="Proteomes" id="UP000221394"/>
    </source>
</evidence>
<dbReference type="PANTHER" id="PTHR36974:SF1">
    <property type="entry name" value="DOXX FAMILY MEMBRANE PROTEIN"/>
    <property type="match status" value="1"/>
</dbReference>
<gene>
    <name evidence="2" type="ORF">ATL41_1687</name>
</gene>
<proteinExistence type="predicted"/>
<accession>A0A2A9EDF1</accession>
<dbReference type="RefSeq" id="WP_098458062.1">
    <property type="nucleotide sequence ID" value="NZ_PDJH01000001.1"/>
</dbReference>
<dbReference type="PANTHER" id="PTHR36974">
    <property type="entry name" value="MEMBRANE PROTEIN-RELATED"/>
    <property type="match status" value="1"/>
</dbReference>
<evidence type="ECO:0000256" key="1">
    <source>
        <dbReference type="SAM" id="Phobius"/>
    </source>
</evidence>
<keyword evidence="1" id="KW-1133">Transmembrane helix</keyword>
<keyword evidence="1" id="KW-0472">Membrane</keyword>
<feature type="transmembrane region" description="Helical" evidence="1">
    <location>
        <begin position="54"/>
        <end position="74"/>
    </location>
</feature>
<evidence type="ECO:0000313" key="2">
    <source>
        <dbReference type="EMBL" id="PFG36944.1"/>
    </source>
</evidence>
<dbReference type="AlphaFoldDB" id="A0A2A9EDF1"/>
<organism evidence="2 3">
    <name type="scientific">Flavimobilis soli</name>
    <dbReference type="NCBI Taxonomy" id="442709"/>
    <lineage>
        <taxon>Bacteria</taxon>
        <taxon>Bacillati</taxon>
        <taxon>Actinomycetota</taxon>
        <taxon>Actinomycetes</taxon>
        <taxon>Micrococcales</taxon>
        <taxon>Jonesiaceae</taxon>
        <taxon>Flavimobilis</taxon>
    </lineage>
</organism>
<dbReference type="OrthoDB" id="9788974at2"/>
<keyword evidence="1" id="KW-0812">Transmembrane</keyword>
<protein>
    <submittedName>
        <fullName evidence="2">Putative membrane protein</fullName>
    </submittedName>
</protein>
<name>A0A2A9EDF1_9MICO</name>
<feature type="transmembrane region" description="Helical" evidence="1">
    <location>
        <begin position="81"/>
        <end position="100"/>
    </location>
</feature>
<dbReference type="EMBL" id="PDJH01000001">
    <property type="protein sequence ID" value="PFG36944.1"/>
    <property type="molecule type" value="Genomic_DNA"/>
</dbReference>
<feature type="transmembrane region" description="Helical" evidence="1">
    <location>
        <begin position="120"/>
        <end position="139"/>
    </location>
</feature>
<comment type="caution">
    <text evidence="2">The sequence shown here is derived from an EMBL/GenBank/DDBJ whole genome shotgun (WGS) entry which is preliminary data.</text>
</comment>
<sequence length="149" mass="16231">MRTLLTAAPPADTMPRRLARVGLGLALLFAGISHLTFARDEFKAQVPSWFPAKDFTVLASGAVEIALGSSLVVLSRWRVAVGLVVAAFFVVIFPGNIAQWVEHKDGFGLDTDEKRFGRLFFQPVLVAWALWSTGALQAVRGQGARPEPR</sequence>